<sequence length="921" mass="99728">MNDRSGSAQRLADDAAAILEGMSDGFFSVDSAWKFVYLNGRAEGLLGASRAALVGKTLWEAFPALAGTAFEEVYRKAMREHGAAELTAYYSDHRRWYEVRIAPAAAGLSFYFRDVSAQVATQQALRESERDFRLMADSVPQIIWIVMASGEAVYFNRQWEDYTGVPIVSSTPAEVANDFVHPDDLGPTMAAWAEAYAQQRGFHVQHRIRSRTGSYRWFLVRAEPVMDAAGAIVRWFGTSTDIHEEKMVKLALEAAERRHAFQQALADRIRPLLDPEEVAAAACAMLGQYLGAGRVVYGEADDGGMQLDMKPDWTDGSLASMGGRRLRLEDFGMAVSDILRAGHKLVIDDVLRVDAAQPHLPNYMEAGIRAVLAVPLVKEGRMRAVLSVHDGAPRAWSAEQVAMAEDMVDRTWFAVESARAQAELRAERDQSRQIFDSMTEGFALLDSDWTVLQVNEIGAQLARTPRAALLGQELWTAIPQLLGSEVERLYRRVQAQALPATLEYAQALPAGGTAWLELRAYPLPGGRLAIFFRDIGERKAAEGQLREADRRKDDFLAMLAHELRNPLAPIGAAAHLLRVGRLDPDRVRHTSQIIGRQVDHMTHLVNDLLDVSRVTRGLVELESAPLDLRDVLADAAEQVAPLVQARRHLLRAEIAPEGAMVVGDKKRLVQVFANILNNAAKYTPEGGSITLSLLAQADSVCVDVADNGIGMAPQLVSHVFELFAQAERSSDRSAGGLGLGLALVRSLVELHGGTVSCHSAGPGLGSRFSVRLPRLAAAAADAGPDAAAPAMAAGGQGLRVLVVDDNTDAADMLGMVLEGLGHQVAVEYGSHAALARVRTASAPPQVCLLDIGLPDIDGNELARRLHSRPETADAVLVAVTGYGQESDRQALDPAFAHHLVKPADIGRLAAILDGVARAARS</sequence>
<feature type="domain" description="PAS" evidence="9">
    <location>
        <begin position="128"/>
        <end position="184"/>
    </location>
</feature>
<dbReference type="SMART" id="SM00388">
    <property type="entry name" value="HisKA"/>
    <property type="match status" value="1"/>
</dbReference>
<dbReference type="Gene3D" id="3.30.450.20">
    <property type="entry name" value="PAS domain"/>
    <property type="match status" value="3"/>
</dbReference>
<comment type="caution">
    <text evidence="11">The sequence shown here is derived from an EMBL/GenBank/DDBJ whole genome shotgun (WGS) entry which is preliminary data.</text>
</comment>
<evidence type="ECO:0000256" key="6">
    <source>
        <dbReference type="PROSITE-ProRule" id="PRU00169"/>
    </source>
</evidence>
<evidence type="ECO:0000259" key="9">
    <source>
        <dbReference type="PROSITE" id="PS50112"/>
    </source>
</evidence>
<dbReference type="SMART" id="SM00448">
    <property type="entry name" value="REC"/>
    <property type="match status" value="1"/>
</dbReference>
<dbReference type="InterPro" id="IPR029016">
    <property type="entry name" value="GAF-like_dom_sf"/>
</dbReference>
<dbReference type="InterPro" id="IPR013656">
    <property type="entry name" value="PAS_4"/>
</dbReference>
<dbReference type="InterPro" id="IPR001610">
    <property type="entry name" value="PAC"/>
</dbReference>
<evidence type="ECO:0000259" key="10">
    <source>
        <dbReference type="PROSITE" id="PS50113"/>
    </source>
</evidence>
<dbReference type="PROSITE" id="PS50112">
    <property type="entry name" value="PAS"/>
    <property type="match status" value="2"/>
</dbReference>
<dbReference type="SMART" id="SM00086">
    <property type="entry name" value="PAC"/>
    <property type="match status" value="2"/>
</dbReference>
<comment type="catalytic activity">
    <reaction evidence="1">
        <text>ATP + protein L-histidine = ADP + protein N-phospho-L-histidine.</text>
        <dbReference type="EC" id="2.7.13.3"/>
    </reaction>
</comment>
<dbReference type="InterPro" id="IPR036890">
    <property type="entry name" value="HATPase_C_sf"/>
</dbReference>
<proteinExistence type="predicted"/>
<dbReference type="InterPro" id="IPR003018">
    <property type="entry name" value="GAF"/>
</dbReference>
<dbReference type="PROSITE" id="PS50113">
    <property type="entry name" value="PAC"/>
    <property type="match status" value="1"/>
</dbReference>
<dbReference type="CDD" id="cd00075">
    <property type="entry name" value="HATPase"/>
    <property type="match status" value="1"/>
</dbReference>
<dbReference type="RefSeq" id="WP_225237991.1">
    <property type="nucleotide sequence ID" value="NZ_JAHYBX010000001.1"/>
</dbReference>
<reference evidence="11 12" key="1">
    <citation type="submission" date="2021-07" db="EMBL/GenBank/DDBJ databases">
        <title>Characterization of Violacein-producing bacteria and related species.</title>
        <authorList>
            <person name="Wilson H.S."/>
            <person name="De Leon M.E."/>
        </authorList>
    </citation>
    <scope>NUCLEOTIDE SEQUENCE [LARGE SCALE GENOMIC DNA]</scope>
    <source>
        <strain evidence="11 12">HSC-2F05</strain>
    </source>
</reference>
<dbReference type="InterPro" id="IPR001789">
    <property type="entry name" value="Sig_transdc_resp-reg_receiver"/>
</dbReference>
<dbReference type="Pfam" id="PF01590">
    <property type="entry name" value="GAF"/>
    <property type="match status" value="1"/>
</dbReference>
<dbReference type="PRINTS" id="PR00344">
    <property type="entry name" value="BCTRLSENSOR"/>
</dbReference>
<dbReference type="PROSITE" id="PS50110">
    <property type="entry name" value="RESPONSE_REGULATORY"/>
    <property type="match status" value="1"/>
</dbReference>
<dbReference type="EMBL" id="JAHYBX010000001">
    <property type="protein sequence ID" value="MCA1855658.1"/>
    <property type="molecule type" value="Genomic_DNA"/>
</dbReference>
<dbReference type="EC" id="2.7.13.3" evidence="2"/>
<dbReference type="Pfam" id="PF00512">
    <property type="entry name" value="HisKA"/>
    <property type="match status" value="1"/>
</dbReference>
<keyword evidence="4" id="KW-0808">Transferase</keyword>
<dbReference type="Gene3D" id="3.30.565.10">
    <property type="entry name" value="Histidine kinase-like ATPase, C-terminal domain"/>
    <property type="match status" value="1"/>
</dbReference>
<dbReference type="SUPFAM" id="SSF55781">
    <property type="entry name" value="GAF domain-like"/>
    <property type="match status" value="1"/>
</dbReference>
<dbReference type="SUPFAM" id="SSF47384">
    <property type="entry name" value="Homodimeric domain of signal transducing histidine kinase"/>
    <property type="match status" value="1"/>
</dbReference>
<dbReference type="Gene3D" id="3.30.450.40">
    <property type="match status" value="1"/>
</dbReference>
<dbReference type="PROSITE" id="PS50109">
    <property type="entry name" value="HIS_KIN"/>
    <property type="match status" value="1"/>
</dbReference>
<dbReference type="Pfam" id="PF08448">
    <property type="entry name" value="PAS_4"/>
    <property type="match status" value="2"/>
</dbReference>
<dbReference type="PANTHER" id="PTHR43047">
    <property type="entry name" value="TWO-COMPONENT HISTIDINE PROTEIN KINASE"/>
    <property type="match status" value="1"/>
</dbReference>
<dbReference type="SUPFAM" id="SSF55785">
    <property type="entry name" value="PYP-like sensor domain (PAS domain)"/>
    <property type="match status" value="3"/>
</dbReference>
<evidence type="ECO:0000256" key="3">
    <source>
        <dbReference type="ARBA" id="ARBA00022553"/>
    </source>
</evidence>
<dbReference type="InterPro" id="IPR003594">
    <property type="entry name" value="HATPase_dom"/>
</dbReference>
<organism evidence="11 12">
    <name type="scientific">Massilia hydrophila</name>
    <dbReference type="NCBI Taxonomy" id="3044279"/>
    <lineage>
        <taxon>Bacteria</taxon>
        <taxon>Pseudomonadati</taxon>
        <taxon>Pseudomonadota</taxon>
        <taxon>Betaproteobacteria</taxon>
        <taxon>Burkholderiales</taxon>
        <taxon>Oxalobacteraceae</taxon>
        <taxon>Telluria group</taxon>
        <taxon>Massilia</taxon>
    </lineage>
</organism>
<dbReference type="Proteomes" id="UP001198602">
    <property type="component" value="Unassembled WGS sequence"/>
</dbReference>
<dbReference type="InterPro" id="IPR035965">
    <property type="entry name" value="PAS-like_dom_sf"/>
</dbReference>
<evidence type="ECO:0000256" key="2">
    <source>
        <dbReference type="ARBA" id="ARBA00012438"/>
    </source>
</evidence>
<dbReference type="CDD" id="cd00082">
    <property type="entry name" value="HisKA"/>
    <property type="match status" value="1"/>
</dbReference>
<accession>A0ABS7Y8J4</accession>
<gene>
    <name evidence="11" type="ORF">LE190_06920</name>
</gene>
<dbReference type="InterPro" id="IPR003661">
    <property type="entry name" value="HisK_dim/P_dom"/>
</dbReference>
<evidence type="ECO:0000313" key="11">
    <source>
        <dbReference type="EMBL" id="MCA1855658.1"/>
    </source>
</evidence>
<dbReference type="InterPro" id="IPR036097">
    <property type="entry name" value="HisK_dim/P_sf"/>
</dbReference>
<dbReference type="InterPro" id="IPR011006">
    <property type="entry name" value="CheY-like_superfamily"/>
</dbReference>
<evidence type="ECO:0000259" key="7">
    <source>
        <dbReference type="PROSITE" id="PS50109"/>
    </source>
</evidence>
<dbReference type="InterPro" id="IPR005467">
    <property type="entry name" value="His_kinase_dom"/>
</dbReference>
<dbReference type="NCBIfam" id="TIGR00229">
    <property type="entry name" value="sensory_box"/>
    <property type="match status" value="3"/>
</dbReference>
<evidence type="ECO:0000256" key="5">
    <source>
        <dbReference type="ARBA" id="ARBA00022777"/>
    </source>
</evidence>
<dbReference type="Pfam" id="PF08447">
    <property type="entry name" value="PAS_3"/>
    <property type="match status" value="1"/>
</dbReference>
<dbReference type="SMART" id="SM00091">
    <property type="entry name" value="PAS"/>
    <property type="match status" value="3"/>
</dbReference>
<keyword evidence="5" id="KW-0418">Kinase</keyword>
<name>A0ABS7Y8J4_9BURK</name>
<dbReference type="SMART" id="SM00065">
    <property type="entry name" value="GAF"/>
    <property type="match status" value="1"/>
</dbReference>
<dbReference type="InterPro" id="IPR004358">
    <property type="entry name" value="Sig_transdc_His_kin-like_C"/>
</dbReference>
<feature type="domain" description="Response regulatory" evidence="8">
    <location>
        <begin position="799"/>
        <end position="916"/>
    </location>
</feature>
<dbReference type="Pfam" id="PF02518">
    <property type="entry name" value="HATPase_c"/>
    <property type="match status" value="1"/>
</dbReference>
<feature type="domain" description="PAS" evidence="9">
    <location>
        <begin position="18"/>
        <end position="81"/>
    </location>
</feature>
<dbReference type="InterPro" id="IPR000700">
    <property type="entry name" value="PAS-assoc_C"/>
</dbReference>
<evidence type="ECO:0000256" key="1">
    <source>
        <dbReference type="ARBA" id="ARBA00000085"/>
    </source>
</evidence>
<protein>
    <recommendedName>
        <fullName evidence="2">histidine kinase</fullName>
        <ecNumber evidence="2">2.7.13.3</ecNumber>
    </recommendedName>
</protein>
<evidence type="ECO:0000256" key="4">
    <source>
        <dbReference type="ARBA" id="ARBA00022679"/>
    </source>
</evidence>
<keyword evidence="12" id="KW-1185">Reference proteome</keyword>
<dbReference type="SUPFAM" id="SSF52172">
    <property type="entry name" value="CheY-like"/>
    <property type="match status" value="1"/>
</dbReference>
<dbReference type="SMART" id="SM00387">
    <property type="entry name" value="HATPase_c"/>
    <property type="match status" value="1"/>
</dbReference>
<dbReference type="InterPro" id="IPR000014">
    <property type="entry name" value="PAS"/>
</dbReference>
<feature type="domain" description="PAC" evidence="10">
    <location>
        <begin position="202"/>
        <end position="254"/>
    </location>
</feature>
<dbReference type="PANTHER" id="PTHR43047:SF72">
    <property type="entry name" value="OSMOSENSING HISTIDINE PROTEIN KINASE SLN1"/>
    <property type="match status" value="1"/>
</dbReference>
<evidence type="ECO:0000259" key="8">
    <source>
        <dbReference type="PROSITE" id="PS50110"/>
    </source>
</evidence>
<dbReference type="SUPFAM" id="SSF55874">
    <property type="entry name" value="ATPase domain of HSP90 chaperone/DNA topoisomerase II/histidine kinase"/>
    <property type="match status" value="1"/>
</dbReference>
<dbReference type="InterPro" id="IPR013655">
    <property type="entry name" value="PAS_fold_3"/>
</dbReference>
<dbReference type="CDD" id="cd00130">
    <property type="entry name" value="PAS"/>
    <property type="match status" value="3"/>
</dbReference>
<dbReference type="Pfam" id="PF00072">
    <property type="entry name" value="Response_reg"/>
    <property type="match status" value="1"/>
</dbReference>
<feature type="modified residue" description="4-aspartylphosphate" evidence="6">
    <location>
        <position position="850"/>
    </location>
</feature>
<keyword evidence="3 6" id="KW-0597">Phosphoprotein</keyword>
<dbReference type="Gene3D" id="1.10.287.130">
    <property type="match status" value="1"/>
</dbReference>
<dbReference type="Gene3D" id="3.40.50.2300">
    <property type="match status" value="1"/>
</dbReference>
<evidence type="ECO:0000313" key="12">
    <source>
        <dbReference type="Proteomes" id="UP001198602"/>
    </source>
</evidence>
<feature type="domain" description="Histidine kinase" evidence="7">
    <location>
        <begin position="558"/>
        <end position="776"/>
    </location>
</feature>